<dbReference type="NCBIfam" id="NF041644">
    <property type="entry name" value="CBO0543_fam"/>
    <property type="match status" value="1"/>
</dbReference>
<proteinExistence type="predicted"/>
<sequence length="152" mass="17365">MSVILLAATIFIFLIITLAMKKKIPLSSIYAAALFAIVFATLTDFIFNLQLGLYGYFNKGIDIPGYFIIYVLFPLVNIVFLNFYPFLGGLPKKGIYIAAWSAFALGYELLSVRVGMFYYSGWEWWYSALLYPFCLLINLAAHKLFLYIENKS</sequence>
<accession>A0A3A1UNV8</accession>
<dbReference type="EMBL" id="QXQA01000017">
    <property type="protein sequence ID" value="RIX50024.1"/>
    <property type="molecule type" value="Genomic_DNA"/>
</dbReference>
<dbReference type="OrthoDB" id="2627420at2"/>
<feature type="transmembrane region" description="Helical" evidence="1">
    <location>
        <begin position="63"/>
        <end position="83"/>
    </location>
</feature>
<gene>
    <name evidence="2" type="ORF">D3P08_22415</name>
</gene>
<keyword evidence="3" id="KW-1185">Reference proteome</keyword>
<keyword evidence="1" id="KW-1133">Transmembrane helix</keyword>
<feature type="transmembrane region" description="Helical" evidence="1">
    <location>
        <begin position="95"/>
        <end position="112"/>
    </location>
</feature>
<keyword evidence="1" id="KW-0472">Membrane</keyword>
<dbReference type="InterPro" id="IPR048147">
    <property type="entry name" value="CBO0543-like"/>
</dbReference>
<organism evidence="2 3">
    <name type="scientific">Paenibacillus nanensis</name>
    <dbReference type="NCBI Taxonomy" id="393251"/>
    <lineage>
        <taxon>Bacteria</taxon>
        <taxon>Bacillati</taxon>
        <taxon>Bacillota</taxon>
        <taxon>Bacilli</taxon>
        <taxon>Bacillales</taxon>
        <taxon>Paenibacillaceae</taxon>
        <taxon>Paenibacillus</taxon>
    </lineage>
</organism>
<evidence type="ECO:0000313" key="2">
    <source>
        <dbReference type="EMBL" id="RIX50024.1"/>
    </source>
</evidence>
<name>A0A3A1UNV8_9BACL</name>
<dbReference type="AlphaFoldDB" id="A0A3A1UNV8"/>
<dbReference type="RefSeq" id="WP_119602352.1">
    <property type="nucleotide sequence ID" value="NZ_QXQA01000017.1"/>
</dbReference>
<feature type="transmembrane region" description="Helical" evidence="1">
    <location>
        <begin position="29"/>
        <end position="51"/>
    </location>
</feature>
<dbReference type="Proteomes" id="UP000266482">
    <property type="component" value="Unassembled WGS sequence"/>
</dbReference>
<keyword evidence="1" id="KW-0812">Transmembrane</keyword>
<protein>
    <submittedName>
        <fullName evidence="2">Uncharacterized protein</fullName>
    </submittedName>
</protein>
<feature type="transmembrane region" description="Helical" evidence="1">
    <location>
        <begin position="124"/>
        <end position="148"/>
    </location>
</feature>
<evidence type="ECO:0000313" key="3">
    <source>
        <dbReference type="Proteomes" id="UP000266482"/>
    </source>
</evidence>
<reference evidence="2 3" key="1">
    <citation type="submission" date="2018-09" db="EMBL/GenBank/DDBJ databases">
        <title>Paenibacillus aracenensis nov. sp. isolated from a cave in southern Spain.</title>
        <authorList>
            <person name="Jurado V."/>
            <person name="Gutierrez-Patricio S."/>
            <person name="Gonzalez-Pimentel J.L."/>
            <person name="Miller A.Z."/>
            <person name="Laiz L."/>
            <person name="Saiz-Jimenez C."/>
        </authorList>
    </citation>
    <scope>NUCLEOTIDE SEQUENCE [LARGE SCALE GENOMIC DNA]</scope>
    <source>
        <strain evidence="2 3">DSM 22867</strain>
    </source>
</reference>
<comment type="caution">
    <text evidence="2">The sequence shown here is derived from an EMBL/GenBank/DDBJ whole genome shotgun (WGS) entry which is preliminary data.</text>
</comment>
<evidence type="ECO:0000256" key="1">
    <source>
        <dbReference type="SAM" id="Phobius"/>
    </source>
</evidence>